<dbReference type="InterPro" id="IPR015422">
    <property type="entry name" value="PyrdxlP-dep_Trfase_small"/>
</dbReference>
<evidence type="ECO:0000256" key="7">
    <source>
        <dbReference type="RuleBase" id="RU365034"/>
    </source>
</evidence>
<dbReference type="InterPro" id="IPR015421">
    <property type="entry name" value="PyrdxlP-dep_Trfase_major"/>
</dbReference>
<dbReference type="Gene3D" id="3.40.640.10">
    <property type="entry name" value="Type I PLP-dependent aspartate aminotransferase-like (Major domain)"/>
    <property type="match status" value="1"/>
</dbReference>
<dbReference type="AlphaFoldDB" id="V5WI77"/>
<dbReference type="InterPro" id="IPR049704">
    <property type="entry name" value="Aminotrans_3_PPA_site"/>
</dbReference>
<comment type="catalytic activity">
    <reaction evidence="7">
        <text>L-2,4-diaminobutanoate + 2-oxoglutarate = L-aspartate 4-semialdehyde + L-glutamate</text>
        <dbReference type="Rhea" id="RHEA:11160"/>
        <dbReference type="ChEBI" id="CHEBI:16810"/>
        <dbReference type="ChEBI" id="CHEBI:29985"/>
        <dbReference type="ChEBI" id="CHEBI:58761"/>
        <dbReference type="ChEBI" id="CHEBI:537519"/>
        <dbReference type="EC" id="2.6.1.76"/>
    </reaction>
</comment>
<evidence type="ECO:0000256" key="4">
    <source>
        <dbReference type="ARBA" id="ARBA00022679"/>
    </source>
</evidence>
<keyword evidence="8" id="KW-0670">Pyruvate</keyword>
<dbReference type="NCBIfam" id="TIGR02407">
    <property type="entry name" value="ectoine_ectB"/>
    <property type="match status" value="1"/>
</dbReference>
<dbReference type="NCBIfam" id="NF006733">
    <property type="entry name" value="PRK09264.1"/>
    <property type="match status" value="1"/>
</dbReference>
<dbReference type="InterPro" id="IPR012773">
    <property type="entry name" value="Ectoine_EctB"/>
</dbReference>
<reference evidence="8 9" key="1">
    <citation type="journal article" date="2015" name="Stand. Genomic Sci.">
        <title>Complete genome sequence and description of Salinispira pacifica gen. nov., sp. nov., a novel spirochaete isolated form a hypersaline microbial mat.</title>
        <authorList>
            <person name="Ben Hania W."/>
            <person name="Joseph M."/>
            <person name="Schumann P."/>
            <person name="Bunk B."/>
            <person name="Fiebig A."/>
            <person name="Sproer C."/>
            <person name="Klenk H.P."/>
            <person name="Fardeau M.L."/>
            <person name="Spring S."/>
        </authorList>
    </citation>
    <scope>NUCLEOTIDE SEQUENCE [LARGE SCALE GENOMIC DNA]</scope>
    <source>
        <strain evidence="8 9">L21-RPul-D2</strain>
    </source>
</reference>
<name>V5WI77_9SPIO</name>
<evidence type="ECO:0000256" key="2">
    <source>
        <dbReference type="ARBA" id="ARBA00008954"/>
    </source>
</evidence>
<dbReference type="EC" id="2.6.1.76" evidence="7"/>
<dbReference type="PANTHER" id="PTHR43552:SF2">
    <property type="entry name" value="DIAMINOBUTYRATE--2-OXOGLUTARATE TRANSAMINASE"/>
    <property type="match status" value="1"/>
</dbReference>
<dbReference type="InterPro" id="IPR004637">
    <property type="entry name" value="Dat"/>
</dbReference>
<gene>
    <name evidence="8" type="ORF">L21SP2_2140</name>
</gene>
<organism evidence="8 9">
    <name type="scientific">Salinispira pacifica</name>
    <dbReference type="NCBI Taxonomy" id="1307761"/>
    <lineage>
        <taxon>Bacteria</taxon>
        <taxon>Pseudomonadati</taxon>
        <taxon>Spirochaetota</taxon>
        <taxon>Spirochaetia</taxon>
        <taxon>Spirochaetales</taxon>
        <taxon>Spirochaetaceae</taxon>
        <taxon>Salinispira</taxon>
    </lineage>
</organism>
<evidence type="ECO:0000256" key="3">
    <source>
        <dbReference type="ARBA" id="ARBA00022576"/>
    </source>
</evidence>
<dbReference type="PATRIC" id="fig|1307761.3.peg.2134"/>
<evidence type="ECO:0000313" key="9">
    <source>
        <dbReference type="Proteomes" id="UP000018680"/>
    </source>
</evidence>
<dbReference type="UniPathway" id="UPA00067">
    <property type="reaction ID" value="UER00121"/>
</dbReference>
<dbReference type="GO" id="GO:0045303">
    <property type="term" value="F:diaminobutyrate-2-oxoglutarate transaminase activity"/>
    <property type="evidence" value="ECO:0007669"/>
    <property type="project" value="UniProtKB-EC"/>
</dbReference>
<comment type="cofactor">
    <cofactor evidence="1 7">
        <name>pyridoxal 5'-phosphate</name>
        <dbReference type="ChEBI" id="CHEBI:597326"/>
    </cofactor>
</comment>
<keyword evidence="5 6" id="KW-0663">Pyridoxal phosphate</keyword>
<dbReference type="STRING" id="1307761.L21SP2_2140"/>
<comment type="pathway">
    <text evidence="7">Amine and polyamine biosynthesis; ectoine biosynthesis; L-ectoine from L-aspartate 4-semialdehyde: step 1/3.</text>
</comment>
<dbReference type="InterPro" id="IPR005814">
    <property type="entry name" value="Aminotrans_3"/>
</dbReference>
<dbReference type="GO" id="GO:0047307">
    <property type="term" value="F:diaminobutyrate-pyruvate transaminase activity"/>
    <property type="evidence" value="ECO:0007669"/>
    <property type="project" value="InterPro"/>
</dbReference>
<evidence type="ECO:0000256" key="6">
    <source>
        <dbReference type="RuleBase" id="RU003560"/>
    </source>
</evidence>
<dbReference type="NCBIfam" id="TIGR00709">
    <property type="entry name" value="dat"/>
    <property type="match status" value="1"/>
</dbReference>
<dbReference type="Pfam" id="PF00202">
    <property type="entry name" value="Aminotran_3"/>
    <property type="match status" value="1"/>
</dbReference>
<dbReference type="OrthoDB" id="9807885at2"/>
<sequence>MKIFDEIESEVQSYARSFPRVFTKAQGEYVYDNEGKRYLDFLAGAGTLNYGHNNPLFKKELMDYIQQDGITHGLDLHTKAKGEFMEAFNEIILKPRGLEYILQFPGPTGTNAVEAALKLARNVTGRENIISFTNGFHGVSLGSLATTGNSHHRGAAGVSLNGSSRLPYDRYLGDDIDTTHYLDKVLSDSSSGIDLPAAVIVETVQGEGGINAASAEWLRNLELVCRKHDVLLIVDDIQSGCGRTGDYFSFEDSGIKPDIVTLSKSLGGFGLPFAMVMIRPDLDQWKPGEHNGTFRGNNHAFVTAKAAIEHYWRDDSFSKDIKRKGDYVAKRLDAIVEKYGEGNFTSKGRGMFRGINCINGEIAGKITHKAFKKGLIIETSGADDQVVKFLCPLVISDENLKAGLDIVEEAVKQVCAAEDSIPEETDYFDDERAIS</sequence>
<dbReference type="SUPFAM" id="SSF53383">
    <property type="entry name" value="PLP-dependent transferases"/>
    <property type="match status" value="1"/>
</dbReference>
<dbReference type="GO" id="GO:0019491">
    <property type="term" value="P:ectoine biosynthetic process"/>
    <property type="evidence" value="ECO:0007669"/>
    <property type="project" value="UniProtKB-UniPathway"/>
</dbReference>
<dbReference type="PROSITE" id="PS00600">
    <property type="entry name" value="AA_TRANSFER_CLASS_3"/>
    <property type="match status" value="1"/>
</dbReference>
<accession>V5WI77</accession>
<keyword evidence="3 7" id="KW-0032">Aminotransferase</keyword>
<keyword evidence="9" id="KW-1185">Reference proteome</keyword>
<dbReference type="CDD" id="cd00610">
    <property type="entry name" value="OAT_like"/>
    <property type="match status" value="1"/>
</dbReference>
<protein>
    <recommendedName>
        <fullName evidence="7">Diaminobutyrate--2-oxoglutarate transaminase</fullName>
        <ecNumber evidence="7">2.6.1.76</ecNumber>
    </recommendedName>
    <alternativeName>
        <fullName evidence="7">DABA aminotransferase</fullName>
    </alternativeName>
</protein>
<dbReference type="PANTHER" id="PTHR43552">
    <property type="entry name" value="DIAMINOBUTYRATE--2-OXOGLUTARATE AMINOTRANSFERASE"/>
    <property type="match status" value="1"/>
</dbReference>
<dbReference type="InterPro" id="IPR015424">
    <property type="entry name" value="PyrdxlP-dep_Trfase"/>
</dbReference>
<comment type="similarity">
    <text evidence="2 6">Belongs to the class-III pyridoxal-phosphate-dependent aminotransferase family.</text>
</comment>
<dbReference type="EMBL" id="CP006939">
    <property type="protein sequence ID" value="AHC15507.1"/>
    <property type="molecule type" value="Genomic_DNA"/>
</dbReference>
<evidence type="ECO:0000313" key="8">
    <source>
        <dbReference type="EMBL" id="AHC15507.1"/>
    </source>
</evidence>
<keyword evidence="4 7" id="KW-0808">Transferase</keyword>
<dbReference type="GO" id="GO:0030170">
    <property type="term" value="F:pyridoxal phosphate binding"/>
    <property type="evidence" value="ECO:0007669"/>
    <property type="project" value="InterPro"/>
</dbReference>
<dbReference type="eggNOG" id="COG0160">
    <property type="taxonomic scope" value="Bacteria"/>
</dbReference>
<dbReference type="HOGENOM" id="CLU_016922_10_0_12"/>
<dbReference type="PIRSF" id="PIRSF000521">
    <property type="entry name" value="Transaminase_4ab_Lys_Orn"/>
    <property type="match status" value="1"/>
</dbReference>
<proteinExistence type="inferred from homology"/>
<dbReference type="Gene3D" id="3.90.1150.10">
    <property type="entry name" value="Aspartate Aminotransferase, domain 1"/>
    <property type="match status" value="1"/>
</dbReference>
<comment type="function">
    <text evidence="7">Catalyzes reversively the conversion of L-aspartate beta-semialdehyde (ASA) to L-2,4-diaminobutyrate (DABA) by transamination with L-glutamate.</text>
</comment>
<dbReference type="RefSeq" id="WP_024268411.1">
    <property type="nucleotide sequence ID" value="NC_023035.1"/>
</dbReference>
<evidence type="ECO:0000256" key="5">
    <source>
        <dbReference type="ARBA" id="ARBA00022898"/>
    </source>
</evidence>
<evidence type="ECO:0000256" key="1">
    <source>
        <dbReference type="ARBA" id="ARBA00001933"/>
    </source>
</evidence>
<dbReference type="KEGG" id="slr:L21SP2_2140"/>
<dbReference type="Proteomes" id="UP000018680">
    <property type="component" value="Chromosome"/>
</dbReference>